<dbReference type="OrthoDB" id="434783at2759"/>
<name>A0A9P0HD04_NEZVI</name>
<feature type="compositionally biased region" description="Polar residues" evidence="1">
    <location>
        <begin position="1"/>
        <end position="19"/>
    </location>
</feature>
<protein>
    <submittedName>
        <fullName evidence="2">Uncharacterized protein</fullName>
    </submittedName>
</protein>
<reference evidence="2" key="1">
    <citation type="submission" date="2022-01" db="EMBL/GenBank/DDBJ databases">
        <authorList>
            <person name="King R."/>
        </authorList>
    </citation>
    <scope>NUCLEOTIDE SEQUENCE</scope>
</reference>
<proteinExistence type="predicted"/>
<sequence>MDEQPSSDVKAQRNNTSDNKPSEGEKATKQQVKRVPPDVLCSCPQRCDTRVPAESRTKLYSHFSKLGDHATQNAYLQSYIEMRSVYRRLWAEEEKVRGRLPRRVSCKYRIPISEMPPIENVDFPKPKLITNSKGKETFVMTARGKGKTIEVCQKAFMNVYGITEKRVRLQREKLIDRLRNRSPPPLSPIHHYMDEDLSSQMEEGEEDGTLAVAIVDSFFQNQLWKPEYIGMGKEKIEHIKA</sequence>
<organism evidence="2 3">
    <name type="scientific">Nezara viridula</name>
    <name type="common">Southern green stink bug</name>
    <name type="synonym">Cimex viridulus</name>
    <dbReference type="NCBI Taxonomy" id="85310"/>
    <lineage>
        <taxon>Eukaryota</taxon>
        <taxon>Metazoa</taxon>
        <taxon>Ecdysozoa</taxon>
        <taxon>Arthropoda</taxon>
        <taxon>Hexapoda</taxon>
        <taxon>Insecta</taxon>
        <taxon>Pterygota</taxon>
        <taxon>Neoptera</taxon>
        <taxon>Paraneoptera</taxon>
        <taxon>Hemiptera</taxon>
        <taxon>Heteroptera</taxon>
        <taxon>Panheteroptera</taxon>
        <taxon>Pentatomomorpha</taxon>
        <taxon>Pentatomoidea</taxon>
        <taxon>Pentatomidae</taxon>
        <taxon>Pentatominae</taxon>
        <taxon>Nezara</taxon>
    </lineage>
</organism>
<evidence type="ECO:0000256" key="1">
    <source>
        <dbReference type="SAM" id="MobiDB-lite"/>
    </source>
</evidence>
<evidence type="ECO:0000313" key="2">
    <source>
        <dbReference type="EMBL" id="CAH1399557.1"/>
    </source>
</evidence>
<dbReference type="EMBL" id="OV725080">
    <property type="protein sequence ID" value="CAH1399557.1"/>
    <property type="molecule type" value="Genomic_DNA"/>
</dbReference>
<dbReference type="AlphaFoldDB" id="A0A9P0HD04"/>
<dbReference type="Proteomes" id="UP001152798">
    <property type="component" value="Chromosome 4"/>
</dbReference>
<keyword evidence="3" id="KW-1185">Reference proteome</keyword>
<evidence type="ECO:0000313" key="3">
    <source>
        <dbReference type="Proteomes" id="UP001152798"/>
    </source>
</evidence>
<gene>
    <name evidence="2" type="ORF">NEZAVI_LOCUS8987</name>
</gene>
<accession>A0A9P0HD04</accession>
<feature type="region of interest" description="Disordered" evidence="1">
    <location>
        <begin position="1"/>
        <end position="35"/>
    </location>
</feature>